<evidence type="ECO:0000313" key="1">
    <source>
        <dbReference type="EMBL" id="QVJ00303.1"/>
    </source>
</evidence>
<dbReference type="AlphaFoldDB" id="A0A975QJC2"/>
<accession>A0A975QJC2</accession>
<evidence type="ECO:0000313" key="2">
    <source>
        <dbReference type="Proteomes" id="UP000682416"/>
    </source>
</evidence>
<protein>
    <submittedName>
        <fullName evidence="1">Uncharacterized protein</fullName>
    </submittedName>
</protein>
<sequence>MDAEQWVRFDGGPEDGEYLPVALVDGRLPRVVHVEEQVEDRLVVHVYELMEYRPGAVKVIYRWDGEA</sequence>
<dbReference type="Proteomes" id="UP000682416">
    <property type="component" value="Chromosome"/>
</dbReference>
<keyword evidence="2" id="KW-1185">Reference proteome</keyword>
<gene>
    <name evidence="1" type="ORF">KGD82_16195</name>
</gene>
<dbReference type="KEGG" id="nec:KGD82_16195"/>
<reference evidence="1" key="1">
    <citation type="submission" date="2021-05" db="EMBL/GenBank/DDBJ databases">
        <authorList>
            <person name="Kaiqin L."/>
            <person name="Jian G."/>
        </authorList>
    </citation>
    <scope>NUCLEOTIDE SEQUENCE</scope>
    <source>
        <strain evidence="1">HDS5</strain>
    </source>
</reference>
<proteinExistence type="predicted"/>
<name>A0A975QJC2_9ACTN</name>
<organism evidence="1 2">
    <name type="scientific">Nocardiopsis eucommiae</name>
    <dbReference type="NCBI Taxonomy" id="2831970"/>
    <lineage>
        <taxon>Bacteria</taxon>
        <taxon>Bacillati</taxon>
        <taxon>Actinomycetota</taxon>
        <taxon>Actinomycetes</taxon>
        <taxon>Streptosporangiales</taxon>
        <taxon>Nocardiopsidaceae</taxon>
        <taxon>Nocardiopsis</taxon>
    </lineage>
</organism>
<dbReference type="EMBL" id="CP074402">
    <property type="protein sequence ID" value="QVJ00303.1"/>
    <property type="molecule type" value="Genomic_DNA"/>
</dbReference>